<dbReference type="EMBL" id="JAGTJS010000014">
    <property type="protein sequence ID" value="KAH7248293.1"/>
    <property type="molecule type" value="Genomic_DNA"/>
</dbReference>
<comment type="caution">
    <text evidence="1">The sequence shown here is derived from an EMBL/GenBank/DDBJ whole genome shotgun (WGS) entry which is preliminary data.</text>
</comment>
<keyword evidence="2" id="KW-1185">Reference proteome</keyword>
<gene>
    <name evidence="1" type="ORF">B0J15DRAFT_468304</name>
</gene>
<sequence>MAVLPDDIWHIITGKLQFRDLFSFYASHRHAKEIMGDSQVQKLKYWDPIFQDYEWVKAVDSRCQIPMLLFPNKERPYIYLLLGTPTKGNKDNVVKAKMAERGAREAKEALLNTVKKSLRSKTPGRHPCEVQFERFTLNISNVRYDPSPILFFNMYQYSNEHFQFRLVKADVDRERKETYPSPGRGDEQRVHRLHCGGFSGYADHIMMASIPGINNFDQVSPFPTRFKRAVLRPTRLQSSTQSLYIAIPTLEICIIYSQLIGTVKRSSLDEVYEDWIYTASGRSR</sequence>
<reference evidence="1" key="1">
    <citation type="journal article" date="2021" name="Nat. Commun.">
        <title>Genetic determinants of endophytism in the Arabidopsis root mycobiome.</title>
        <authorList>
            <person name="Mesny F."/>
            <person name="Miyauchi S."/>
            <person name="Thiergart T."/>
            <person name="Pickel B."/>
            <person name="Atanasova L."/>
            <person name="Karlsson M."/>
            <person name="Huettel B."/>
            <person name="Barry K.W."/>
            <person name="Haridas S."/>
            <person name="Chen C."/>
            <person name="Bauer D."/>
            <person name="Andreopoulos W."/>
            <person name="Pangilinan J."/>
            <person name="LaButti K."/>
            <person name="Riley R."/>
            <person name="Lipzen A."/>
            <person name="Clum A."/>
            <person name="Drula E."/>
            <person name="Henrissat B."/>
            <person name="Kohler A."/>
            <person name="Grigoriev I.V."/>
            <person name="Martin F.M."/>
            <person name="Hacquard S."/>
        </authorList>
    </citation>
    <scope>NUCLEOTIDE SEQUENCE</scope>
    <source>
        <strain evidence="1">FSSC 5 MPI-SDFR-AT-0091</strain>
    </source>
</reference>
<dbReference type="Proteomes" id="UP000736672">
    <property type="component" value="Unassembled WGS sequence"/>
</dbReference>
<organism evidence="1 2">
    <name type="scientific">Fusarium solani</name>
    <name type="common">Filamentous fungus</name>
    <dbReference type="NCBI Taxonomy" id="169388"/>
    <lineage>
        <taxon>Eukaryota</taxon>
        <taxon>Fungi</taxon>
        <taxon>Dikarya</taxon>
        <taxon>Ascomycota</taxon>
        <taxon>Pezizomycotina</taxon>
        <taxon>Sordariomycetes</taxon>
        <taxon>Hypocreomycetidae</taxon>
        <taxon>Hypocreales</taxon>
        <taxon>Nectriaceae</taxon>
        <taxon>Fusarium</taxon>
        <taxon>Fusarium solani species complex</taxon>
    </lineage>
</organism>
<evidence type="ECO:0000313" key="2">
    <source>
        <dbReference type="Proteomes" id="UP000736672"/>
    </source>
</evidence>
<dbReference type="AlphaFoldDB" id="A0A9P9K529"/>
<evidence type="ECO:0008006" key="3">
    <source>
        <dbReference type="Google" id="ProtNLM"/>
    </source>
</evidence>
<accession>A0A9P9K529</accession>
<protein>
    <recommendedName>
        <fullName evidence="3">F-box domain-containing protein</fullName>
    </recommendedName>
</protein>
<proteinExistence type="predicted"/>
<dbReference type="OrthoDB" id="10301221at2759"/>
<name>A0A9P9K529_FUSSL</name>
<evidence type="ECO:0000313" key="1">
    <source>
        <dbReference type="EMBL" id="KAH7248293.1"/>
    </source>
</evidence>